<protein>
    <submittedName>
        <fullName evidence="1">Uncharacterized protein</fullName>
    </submittedName>
</protein>
<reference evidence="1" key="1">
    <citation type="submission" date="2015-04" db="UniProtKB">
        <authorList>
            <consortium name="EnsemblPlants"/>
        </authorList>
    </citation>
    <scope>IDENTIFICATION</scope>
</reference>
<dbReference type="Gramene" id="OPUNC03G16510.1">
    <property type="protein sequence ID" value="OPUNC03G16510.1"/>
    <property type="gene ID" value="OPUNC03G16510"/>
</dbReference>
<keyword evidence="2" id="KW-1185">Reference proteome</keyword>
<name>A0A0E0KDM5_ORYPU</name>
<dbReference type="AlphaFoldDB" id="A0A0E0KDM5"/>
<sequence>MAAPSVPSRLPPAADLTAMTTSAVTACGFGGSVNGQGWIRCSGGSGDCCSPSRRGGGNYFPLRCGVLIWDVDLVTIGLGAID</sequence>
<evidence type="ECO:0000313" key="2">
    <source>
        <dbReference type="Proteomes" id="UP000026962"/>
    </source>
</evidence>
<proteinExistence type="predicted"/>
<evidence type="ECO:0000313" key="1">
    <source>
        <dbReference type="EnsemblPlants" id="OPUNC03G16510.1"/>
    </source>
</evidence>
<dbReference type="Proteomes" id="UP000026962">
    <property type="component" value="Chromosome 3"/>
</dbReference>
<dbReference type="EnsemblPlants" id="OPUNC03G16510.1">
    <property type="protein sequence ID" value="OPUNC03G16510.1"/>
    <property type="gene ID" value="OPUNC03G16510"/>
</dbReference>
<accession>A0A0E0KDM5</accession>
<dbReference type="HOGENOM" id="CLU_2562336_0_0_1"/>
<reference evidence="1" key="2">
    <citation type="submission" date="2018-05" db="EMBL/GenBank/DDBJ databases">
        <title>OpunRS2 (Oryza punctata Reference Sequence Version 2).</title>
        <authorList>
            <person name="Zhang J."/>
            <person name="Kudrna D."/>
            <person name="Lee S."/>
            <person name="Talag J."/>
            <person name="Welchert J."/>
            <person name="Wing R.A."/>
        </authorList>
    </citation>
    <scope>NUCLEOTIDE SEQUENCE [LARGE SCALE GENOMIC DNA]</scope>
</reference>
<organism evidence="1">
    <name type="scientific">Oryza punctata</name>
    <name type="common">Red rice</name>
    <dbReference type="NCBI Taxonomy" id="4537"/>
    <lineage>
        <taxon>Eukaryota</taxon>
        <taxon>Viridiplantae</taxon>
        <taxon>Streptophyta</taxon>
        <taxon>Embryophyta</taxon>
        <taxon>Tracheophyta</taxon>
        <taxon>Spermatophyta</taxon>
        <taxon>Magnoliopsida</taxon>
        <taxon>Liliopsida</taxon>
        <taxon>Poales</taxon>
        <taxon>Poaceae</taxon>
        <taxon>BOP clade</taxon>
        <taxon>Oryzoideae</taxon>
        <taxon>Oryzeae</taxon>
        <taxon>Oryzinae</taxon>
        <taxon>Oryza</taxon>
    </lineage>
</organism>